<evidence type="ECO:0000259" key="2">
    <source>
        <dbReference type="Pfam" id="PF02302"/>
    </source>
</evidence>
<dbReference type="EMBL" id="JACRTG010000029">
    <property type="protein sequence ID" value="MBC8588928.1"/>
    <property type="molecule type" value="Genomic_DNA"/>
</dbReference>
<dbReference type="Gene3D" id="3.40.50.2300">
    <property type="match status" value="1"/>
</dbReference>
<dbReference type="GO" id="GO:0008982">
    <property type="term" value="F:protein-N(PI)-phosphohistidine-sugar phosphotransferase activity"/>
    <property type="evidence" value="ECO:0007669"/>
    <property type="project" value="InterPro"/>
</dbReference>
<dbReference type="SUPFAM" id="SSF52794">
    <property type="entry name" value="PTS system IIB component-like"/>
    <property type="match status" value="1"/>
</dbReference>
<protein>
    <recommendedName>
        <fullName evidence="2">Phosphotransferase system EIIB component type 2/3 domain-containing protein</fullName>
    </recommendedName>
</protein>
<reference evidence="3" key="1">
    <citation type="submission" date="2020-08" db="EMBL/GenBank/DDBJ databases">
        <title>Genome public.</title>
        <authorList>
            <person name="Liu C."/>
            <person name="Sun Q."/>
        </authorList>
    </citation>
    <scope>NUCLEOTIDE SEQUENCE</scope>
    <source>
        <strain evidence="3">BX21</strain>
    </source>
</reference>
<name>A0A926ILR5_9FIRM</name>
<dbReference type="InterPro" id="IPR003501">
    <property type="entry name" value="PTS_EIIB_2/3"/>
</dbReference>
<keyword evidence="1" id="KW-0808">Transferase</keyword>
<dbReference type="InterPro" id="IPR036095">
    <property type="entry name" value="PTS_EIIB-like_sf"/>
</dbReference>
<dbReference type="Proteomes" id="UP000601171">
    <property type="component" value="Unassembled WGS sequence"/>
</dbReference>
<evidence type="ECO:0000313" key="3">
    <source>
        <dbReference type="EMBL" id="MBC8588928.1"/>
    </source>
</evidence>
<dbReference type="RefSeq" id="WP_262430386.1">
    <property type="nucleotide sequence ID" value="NZ_JACRTG010000029.1"/>
</dbReference>
<accession>A0A926ILR5</accession>
<dbReference type="AlphaFoldDB" id="A0A926ILR5"/>
<feature type="domain" description="Phosphotransferase system EIIB component type 2/3" evidence="2">
    <location>
        <begin position="7"/>
        <end position="77"/>
    </location>
</feature>
<evidence type="ECO:0000256" key="1">
    <source>
        <dbReference type="ARBA" id="ARBA00022679"/>
    </source>
</evidence>
<comment type="caution">
    <text evidence="3">The sequence shown here is derived from an EMBL/GenBank/DDBJ whole genome shotgun (WGS) entry which is preliminary data.</text>
</comment>
<organism evidence="3 4">
    <name type="scientific">Paratissierella segnis</name>
    <dbReference type="NCBI Taxonomy" id="2763679"/>
    <lineage>
        <taxon>Bacteria</taxon>
        <taxon>Bacillati</taxon>
        <taxon>Bacillota</taxon>
        <taxon>Tissierellia</taxon>
        <taxon>Tissierellales</taxon>
        <taxon>Tissierellaceae</taxon>
        <taxon>Paratissierella</taxon>
    </lineage>
</organism>
<proteinExistence type="predicted"/>
<keyword evidence="4" id="KW-1185">Reference proteome</keyword>
<dbReference type="GO" id="GO:0009401">
    <property type="term" value="P:phosphoenolpyruvate-dependent sugar phosphotransferase system"/>
    <property type="evidence" value="ECO:0007669"/>
    <property type="project" value="InterPro"/>
</dbReference>
<sequence length="101" mass="11327">MAEKKFIFVCCGAGKLTSFMAAEGIKKGLKEKGIIKDVKIQHGLISEVPRYESQIDILVCSTNYRKKHAFPVLNGMAFVVQDKEGEEKLINELVEILKDIN</sequence>
<gene>
    <name evidence="3" type="ORF">H8707_11955</name>
</gene>
<dbReference type="Pfam" id="PF02302">
    <property type="entry name" value="PTS_IIB"/>
    <property type="match status" value="1"/>
</dbReference>
<evidence type="ECO:0000313" key="4">
    <source>
        <dbReference type="Proteomes" id="UP000601171"/>
    </source>
</evidence>